<dbReference type="Pfam" id="PF10768">
    <property type="entry name" value="FliX"/>
    <property type="match status" value="1"/>
</dbReference>
<dbReference type="RefSeq" id="WP_168038931.1">
    <property type="nucleotide sequence ID" value="NZ_JAAVUP010000001.1"/>
</dbReference>
<organism evidence="1 2">
    <name type="scientific">Neoroseomonas oryzicola</name>
    <dbReference type="NCBI Taxonomy" id="535904"/>
    <lineage>
        <taxon>Bacteria</taxon>
        <taxon>Pseudomonadati</taxon>
        <taxon>Pseudomonadota</taxon>
        <taxon>Alphaproteobacteria</taxon>
        <taxon>Acetobacterales</taxon>
        <taxon>Acetobacteraceae</taxon>
        <taxon>Neoroseomonas</taxon>
    </lineage>
</organism>
<name>A0ABX1EEJ7_9PROT</name>
<proteinExistence type="predicted"/>
<accession>A0ABX1EEJ7</accession>
<sequence>MIRGVGGGAPVRPGRGGRGGAGGFALGGAGEAHGAGAASAAAAPAAIGLLALQEGAPAAERDARAARRGQALLRELAGLQADLLAGRLDPARLGAIAALAEGEAPADPALAAALASIALRARVELARHGYE</sequence>
<evidence type="ECO:0000313" key="2">
    <source>
        <dbReference type="Proteomes" id="UP000746741"/>
    </source>
</evidence>
<gene>
    <name evidence="1" type="ORF">GWK15_03085</name>
</gene>
<keyword evidence="2" id="KW-1185">Reference proteome</keyword>
<comment type="caution">
    <text evidence="1">The sequence shown here is derived from an EMBL/GenBank/DDBJ whole genome shotgun (WGS) entry which is preliminary data.</text>
</comment>
<reference evidence="1 2" key="1">
    <citation type="submission" date="2020-02" db="EMBL/GenBank/DDBJ databases">
        <authorList>
            <person name="Sun Q."/>
            <person name="Inoue M."/>
        </authorList>
    </citation>
    <scope>NUCLEOTIDE SEQUENCE [LARGE SCALE GENOMIC DNA]</scope>
    <source>
        <strain evidence="1 2">KCTC 22478</strain>
    </source>
</reference>
<dbReference type="InterPro" id="IPR019704">
    <property type="entry name" value="Flagellar_assmbl_FliX_class2"/>
</dbReference>
<dbReference type="Proteomes" id="UP000746741">
    <property type="component" value="Unassembled WGS sequence"/>
</dbReference>
<dbReference type="EMBL" id="JAAVUP010000001">
    <property type="protein sequence ID" value="NKE15912.1"/>
    <property type="molecule type" value="Genomic_DNA"/>
</dbReference>
<evidence type="ECO:0008006" key="3">
    <source>
        <dbReference type="Google" id="ProtNLM"/>
    </source>
</evidence>
<protein>
    <recommendedName>
        <fullName evidence="3">Class II flagellar assembly regulator</fullName>
    </recommendedName>
</protein>
<evidence type="ECO:0000313" key="1">
    <source>
        <dbReference type="EMBL" id="NKE15912.1"/>
    </source>
</evidence>